<comment type="caution">
    <text evidence="1">The sequence shown here is derived from an EMBL/GenBank/DDBJ whole genome shotgun (WGS) entry which is preliminary data.</text>
</comment>
<dbReference type="AlphaFoldDB" id="A0A2R6Y4E7"/>
<dbReference type="Proteomes" id="UP000244338">
    <property type="component" value="Unassembled WGS sequence"/>
</dbReference>
<gene>
    <name evidence="1" type="ORF">BSOLF_1264</name>
</gene>
<proteinExistence type="predicted"/>
<dbReference type="EMBL" id="PEBX01000005">
    <property type="protein sequence ID" value="PTQ57560.1"/>
    <property type="molecule type" value="Genomic_DNA"/>
</dbReference>
<name>A0A2R6Y4E7_9BACL</name>
<organism evidence="1 2">
    <name type="scientific">Candidatus Carbonibacillus altaicus</name>
    <dbReference type="NCBI Taxonomy" id="2163959"/>
    <lineage>
        <taxon>Bacteria</taxon>
        <taxon>Bacillati</taxon>
        <taxon>Bacillota</taxon>
        <taxon>Bacilli</taxon>
        <taxon>Bacillales</taxon>
        <taxon>Candidatus Carbonibacillus</taxon>
    </lineage>
</organism>
<protein>
    <submittedName>
        <fullName evidence="1">Uncharacterized protein</fullName>
    </submittedName>
</protein>
<sequence>MRQARLLEKAGSLERASRYAQGLQAWWVEATVRHIRRV</sequence>
<accession>A0A2R6Y4E7</accession>
<evidence type="ECO:0000313" key="1">
    <source>
        <dbReference type="EMBL" id="PTQ57560.1"/>
    </source>
</evidence>
<evidence type="ECO:0000313" key="2">
    <source>
        <dbReference type="Proteomes" id="UP000244338"/>
    </source>
</evidence>
<reference evidence="2" key="1">
    <citation type="journal article" date="2018" name="Sci. Rep.">
        <title>Lignite coal burning seam in the remote Altai Mountains harbors a hydrogen-driven thermophilic microbial community.</title>
        <authorList>
            <person name="Kadnikov V.V."/>
            <person name="Mardanov A.V."/>
            <person name="Ivasenko D.A."/>
            <person name="Antsiferov D.V."/>
            <person name="Beletsky A.V."/>
            <person name="Karnachuk O.V."/>
            <person name="Ravin N.V."/>
        </authorList>
    </citation>
    <scope>NUCLEOTIDE SEQUENCE [LARGE SCALE GENOMIC DNA]</scope>
</reference>